<organism evidence="2 3">
    <name type="scientific">Tolypocladium paradoxum</name>
    <dbReference type="NCBI Taxonomy" id="94208"/>
    <lineage>
        <taxon>Eukaryota</taxon>
        <taxon>Fungi</taxon>
        <taxon>Dikarya</taxon>
        <taxon>Ascomycota</taxon>
        <taxon>Pezizomycotina</taxon>
        <taxon>Sordariomycetes</taxon>
        <taxon>Hypocreomycetidae</taxon>
        <taxon>Hypocreales</taxon>
        <taxon>Ophiocordycipitaceae</taxon>
        <taxon>Tolypocladium</taxon>
    </lineage>
</organism>
<sequence length="439" mass="49517">MFGSKLEHKARDPAACDSIGYDMRPQGPAAGFVGRFFLFFVYCFFLSLCHRKLERVGLHCRTGSPSRPLHDGAQNEDKNVSLAMLWAETLVTTGVCFLLAQGYYGVRAARERMERVRQTIITLAYSFIKTTTTDSGIGHGRQELQVLIYECLALLTAYPVALLEQMRGNTCEPAITRYCQDTSRALKRLRDGDDSVVASQFYRSEPWVIRGRGHHQFATIECFFEVFALQLQLEFTRQTMRTKGPSMTSQHLIYNLRNHFENFVDLGNLDDRRTPIIRENIDMLALAGRECGIFSFLDVAPIAFLWSVHLAGWLIAVYCPVQNCDWLVAWTPEEVEDSASLEFPSLSIMMVMAVLSVLSAMLTTILSEMWKMWDPFGAGTNTHAWTLGIASEIDNMLNEFYEYDTKGLIRKHAYMDPSAYLNDMGCGAGGSSGNRAQTV</sequence>
<gene>
    <name evidence="2" type="ORF">TPAR_08246</name>
</gene>
<feature type="transmembrane region" description="Helical" evidence="1">
    <location>
        <begin position="29"/>
        <end position="49"/>
    </location>
</feature>
<keyword evidence="3" id="KW-1185">Reference proteome</keyword>
<dbReference type="OrthoDB" id="5153901at2759"/>
<feature type="transmembrane region" description="Helical" evidence="1">
    <location>
        <begin position="346"/>
        <end position="366"/>
    </location>
</feature>
<evidence type="ECO:0000256" key="1">
    <source>
        <dbReference type="SAM" id="Phobius"/>
    </source>
</evidence>
<name>A0A2S4KN34_9HYPO</name>
<dbReference type="Proteomes" id="UP000237481">
    <property type="component" value="Unassembled WGS sequence"/>
</dbReference>
<evidence type="ECO:0000313" key="2">
    <source>
        <dbReference type="EMBL" id="POR31561.1"/>
    </source>
</evidence>
<feature type="transmembrane region" description="Helical" evidence="1">
    <location>
        <begin position="293"/>
        <end position="316"/>
    </location>
</feature>
<keyword evidence="1" id="KW-0812">Transmembrane</keyword>
<keyword evidence="1" id="KW-0472">Membrane</keyword>
<protein>
    <submittedName>
        <fullName evidence="2">Uncharacterized protein</fullName>
    </submittedName>
</protein>
<keyword evidence="1" id="KW-1133">Transmembrane helix</keyword>
<comment type="caution">
    <text evidence="2">The sequence shown here is derived from an EMBL/GenBank/DDBJ whole genome shotgun (WGS) entry which is preliminary data.</text>
</comment>
<evidence type="ECO:0000313" key="3">
    <source>
        <dbReference type="Proteomes" id="UP000237481"/>
    </source>
</evidence>
<reference evidence="2 3" key="1">
    <citation type="submission" date="2018-01" db="EMBL/GenBank/DDBJ databases">
        <title>Harnessing the power of phylogenomics to disentangle the directionality and signatures of interkingdom host jumping in the parasitic fungal genus Tolypocladium.</title>
        <authorList>
            <person name="Quandt C.A."/>
            <person name="Patterson W."/>
            <person name="Spatafora J.W."/>
        </authorList>
    </citation>
    <scope>NUCLEOTIDE SEQUENCE [LARGE SCALE GENOMIC DNA]</scope>
    <source>
        <strain evidence="2 3">NRBC 100945</strain>
    </source>
</reference>
<accession>A0A2S4KN34</accession>
<dbReference type="EMBL" id="PKSG01001029">
    <property type="protein sequence ID" value="POR31561.1"/>
    <property type="molecule type" value="Genomic_DNA"/>
</dbReference>
<dbReference type="AlphaFoldDB" id="A0A2S4KN34"/>
<proteinExistence type="predicted"/>